<organism evidence="5 6">
    <name type="scientific">Mucilaginibacter ginsenosidivorax</name>
    <dbReference type="NCBI Taxonomy" id="862126"/>
    <lineage>
        <taxon>Bacteria</taxon>
        <taxon>Pseudomonadati</taxon>
        <taxon>Bacteroidota</taxon>
        <taxon>Sphingobacteriia</taxon>
        <taxon>Sphingobacteriales</taxon>
        <taxon>Sphingobacteriaceae</taxon>
        <taxon>Mucilaginibacter</taxon>
    </lineage>
</organism>
<keyword evidence="6" id="KW-1185">Reference proteome</keyword>
<feature type="signal peptide" evidence="3">
    <location>
        <begin position="1"/>
        <end position="20"/>
    </location>
</feature>
<evidence type="ECO:0000313" key="6">
    <source>
        <dbReference type="Proteomes" id="UP000321362"/>
    </source>
</evidence>
<dbReference type="Gene3D" id="1.20.1420.20">
    <property type="entry name" value="M75 peptidase, HXXE motif"/>
    <property type="match status" value="1"/>
</dbReference>
<feature type="domain" description="Imelysin-like" evidence="4">
    <location>
        <begin position="47"/>
        <end position="341"/>
    </location>
</feature>
<reference evidence="5 6" key="1">
    <citation type="journal article" date="2013" name="J. Microbiol.">
        <title>Mucilaginibacter ginsenosidivorax sp. nov., with ginsenoside converting activity isolated from sediment.</title>
        <authorList>
            <person name="Kim J.K."/>
            <person name="Choi T.E."/>
            <person name="Liu Q.M."/>
            <person name="Park H.Y."/>
            <person name="Yi T.H."/>
            <person name="Yoon M.H."/>
            <person name="Kim S.C."/>
            <person name="Im W.T."/>
        </authorList>
    </citation>
    <scope>NUCLEOTIDE SEQUENCE [LARGE SCALE GENOMIC DNA]</scope>
    <source>
        <strain evidence="5 6">KHI28</strain>
    </source>
</reference>
<keyword evidence="2 3" id="KW-0732">Signal</keyword>
<dbReference type="InterPro" id="IPR034982">
    <property type="entry name" value="Imelysin-like_IrpA"/>
</dbReference>
<evidence type="ECO:0000259" key="4">
    <source>
        <dbReference type="Pfam" id="PF09375"/>
    </source>
</evidence>
<dbReference type="GO" id="GO:0030313">
    <property type="term" value="C:cell envelope"/>
    <property type="evidence" value="ECO:0007669"/>
    <property type="project" value="UniProtKB-SubCell"/>
</dbReference>
<evidence type="ECO:0000256" key="1">
    <source>
        <dbReference type="ARBA" id="ARBA00004196"/>
    </source>
</evidence>
<comment type="subcellular location">
    <subcellularLocation>
        <location evidence="1">Cell envelope</location>
    </subcellularLocation>
</comment>
<dbReference type="AlphaFoldDB" id="A0A5B8W6P1"/>
<protein>
    <recommendedName>
        <fullName evidence="4">Imelysin-like domain-containing protein</fullName>
    </recommendedName>
</protein>
<dbReference type="CDD" id="cd14658">
    <property type="entry name" value="Imelysin-like_IrpA"/>
    <property type="match status" value="1"/>
</dbReference>
<sequence length="357" mass="37734">MKNNLLVLVCVAALGLGACSKSNTTTTPVTTDVEAQVINDFVSVVANPNYVQIQANAVVLQTAVTTLIATPNAANLLAAQNAWKATRAPWEACEGFLFGPVEDNDYDPTMDSWPLNKLDVDGLLASSGSLAVADIDKLDGTAKGFHAIEYIIFGVGGTKKATDITAREKLFLASTTQSLVNTTTQLRDSWAATGGNYSATVTTAGKGSAVFKTRKDLFKAMVGAMSDICNEVGTGKMEDPYAARDSTLDESSFSHNSTTDFTNNIKGILNVYTCSYNGANGTASLSTLVAAKNASLDAKIKTQYNAVLALFGTITQTFEKAIYNQRGQIKATQDAIATLQTTLSVDLNAFIEANIAD</sequence>
<feature type="chain" id="PRO_5022850863" description="Imelysin-like domain-containing protein" evidence="3">
    <location>
        <begin position="21"/>
        <end position="357"/>
    </location>
</feature>
<dbReference type="RefSeq" id="WP_147058425.1">
    <property type="nucleotide sequence ID" value="NZ_CP042437.1"/>
</dbReference>
<accession>A0A5B8W6P1</accession>
<dbReference type="EMBL" id="CP042437">
    <property type="protein sequence ID" value="QEC79127.1"/>
    <property type="molecule type" value="Genomic_DNA"/>
</dbReference>
<evidence type="ECO:0000313" key="5">
    <source>
        <dbReference type="EMBL" id="QEC79127.1"/>
    </source>
</evidence>
<dbReference type="PROSITE" id="PS51257">
    <property type="entry name" value="PROKAR_LIPOPROTEIN"/>
    <property type="match status" value="1"/>
</dbReference>
<name>A0A5B8W6P1_9SPHI</name>
<dbReference type="InterPro" id="IPR038352">
    <property type="entry name" value="Imelysin_sf"/>
</dbReference>
<dbReference type="Proteomes" id="UP000321362">
    <property type="component" value="Chromosome"/>
</dbReference>
<dbReference type="InterPro" id="IPR018976">
    <property type="entry name" value="Imelysin-like"/>
</dbReference>
<dbReference type="OrthoDB" id="9764688at2"/>
<proteinExistence type="predicted"/>
<dbReference type="Pfam" id="PF09375">
    <property type="entry name" value="Peptidase_M75"/>
    <property type="match status" value="1"/>
</dbReference>
<gene>
    <name evidence="5" type="ORF">FSB76_25410</name>
</gene>
<dbReference type="KEGG" id="mgk:FSB76_25410"/>
<evidence type="ECO:0000256" key="3">
    <source>
        <dbReference type="SAM" id="SignalP"/>
    </source>
</evidence>
<evidence type="ECO:0000256" key="2">
    <source>
        <dbReference type="ARBA" id="ARBA00022729"/>
    </source>
</evidence>